<organism evidence="2 3">
    <name type="scientific">Streptomyces beihaiensis</name>
    <dbReference type="NCBI Taxonomy" id="2984495"/>
    <lineage>
        <taxon>Bacteria</taxon>
        <taxon>Bacillati</taxon>
        <taxon>Actinomycetota</taxon>
        <taxon>Actinomycetes</taxon>
        <taxon>Kitasatosporales</taxon>
        <taxon>Streptomycetaceae</taxon>
        <taxon>Streptomyces</taxon>
    </lineage>
</organism>
<sequence length="179" mass="19068">AEDPKPRAASSARRASDTRPADPRIADPRTAGPASAAPDPHPAILAAAQAGRHEEAADIAAMWESDALRVHGAGSPQAIHWLEVRADLARLAQDPARSCELWIAVARARLARGEEAADDVEAAVDRAHHQWEQLGDPVRARAHASALTALRRQVPGRRPGALEAIQRRLDALRGATTTS</sequence>
<dbReference type="Proteomes" id="UP001163064">
    <property type="component" value="Unassembled WGS sequence"/>
</dbReference>
<evidence type="ECO:0000313" key="3">
    <source>
        <dbReference type="Proteomes" id="UP001163064"/>
    </source>
</evidence>
<protein>
    <submittedName>
        <fullName evidence="2">Uncharacterized protein</fullName>
    </submittedName>
</protein>
<accession>A0ABT3TX63</accession>
<feature type="region of interest" description="Disordered" evidence="1">
    <location>
        <begin position="1"/>
        <end position="43"/>
    </location>
</feature>
<feature type="non-terminal residue" evidence="2">
    <location>
        <position position="1"/>
    </location>
</feature>
<reference evidence="2" key="1">
    <citation type="submission" date="2022-10" db="EMBL/GenBank/DDBJ databases">
        <title>Streptomyces beihaiensis sp. nov., a chitin degrading actinobacterium, isolated from shrimp pond soil.</title>
        <authorList>
            <person name="Xie J."/>
            <person name="Shen N."/>
        </authorList>
    </citation>
    <scope>NUCLEOTIDE SEQUENCE</scope>
    <source>
        <strain evidence="2">GXMU-J5</strain>
    </source>
</reference>
<evidence type="ECO:0000256" key="1">
    <source>
        <dbReference type="SAM" id="MobiDB-lite"/>
    </source>
</evidence>
<proteinExistence type="predicted"/>
<evidence type="ECO:0000313" key="2">
    <source>
        <dbReference type="EMBL" id="MCX3061619.1"/>
    </source>
</evidence>
<feature type="compositionally biased region" description="Basic and acidic residues" evidence="1">
    <location>
        <begin position="14"/>
        <end position="27"/>
    </location>
</feature>
<dbReference type="EMBL" id="JAPHNL010000223">
    <property type="protein sequence ID" value="MCX3061619.1"/>
    <property type="molecule type" value="Genomic_DNA"/>
</dbReference>
<name>A0ABT3TX63_9ACTN</name>
<gene>
    <name evidence="2" type="ORF">OFY01_18000</name>
</gene>
<keyword evidence="3" id="KW-1185">Reference proteome</keyword>
<comment type="caution">
    <text evidence="2">The sequence shown here is derived from an EMBL/GenBank/DDBJ whole genome shotgun (WGS) entry which is preliminary data.</text>
</comment>